<sequence length="487" mass="54052">MLLNAFDSQSRFQFYASDTSGHFHPVFAASEDNFDGQPIATLSRLDGSITSTMAHVEELKNNVVHFKDNVTANGTVVIAQMNFSQSPVIDTIKVLYNFSEGFVRPKEIESKKSLPKNTKSFVLHKLHHFYGSSTSQWCIINGRDWDEFSRQAWRYSSPDHTVPHHVLDVRGNIDVGNNSINGVAVVDTLRKNTSHLVIQGTKSFSAIEVKNNVKTNTVNEGMIGETDSTEKRERAAFHWIGADRRSCSGSGSFRRDWINGINVSVLPGVLIDKNAHQIKIKCSLITFFVKGFVNFTVPLLVDDAEVDSLNDLLIKDLLSTSGQQTILASIEVDVLDAQGNIGCPDINERNVDDFLYSDENDTHIVLGQVQISDDLVINNLVMENGSFNSVDIIKLLDPPSLRIDSNINANGDLAAHAASVHKINTIDLSKLPQNCYWTKSIDQSIPVNVRMPFEVVMKENIILLLGPSWNASSIVISSDENQPDVQR</sequence>
<dbReference type="EMBL" id="JAOYFB010000003">
    <property type="protein sequence ID" value="KAK4009845.1"/>
    <property type="molecule type" value="Genomic_DNA"/>
</dbReference>
<keyword evidence="2" id="KW-1185">Reference proteome</keyword>
<reference evidence="1 2" key="1">
    <citation type="journal article" date="2023" name="Nucleic Acids Res.">
        <title>The hologenome of Daphnia magna reveals possible DNA methylation and microbiome-mediated evolution of the host genome.</title>
        <authorList>
            <person name="Chaturvedi A."/>
            <person name="Li X."/>
            <person name="Dhandapani V."/>
            <person name="Marshall H."/>
            <person name="Kissane S."/>
            <person name="Cuenca-Cambronero M."/>
            <person name="Asole G."/>
            <person name="Calvet F."/>
            <person name="Ruiz-Romero M."/>
            <person name="Marangio P."/>
            <person name="Guigo R."/>
            <person name="Rago D."/>
            <person name="Mirbahai L."/>
            <person name="Eastwood N."/>
            <person name="Colbourne J.K."/>
            <person name="Zhou J."/>
            <person name="Mallon E."/>
            <person name="Orsini L."/>
        </authorList>
    </citation>
    <scope>NUCLEOTIDE SEQUENCE [LARGE SCALE GENOMIC DNA]</scope>
    <source>
        <strain evidence="1">LRV0_1</strain>
    </source>
</reference>
<accession>A0ABQ9ZAB9</accession>
<proteinExistence type="predicted"/>
<protein>
    <submittedName>
        <fullName evidence="1">Uncharacterized protein</fullName>
    </submittedName>
</protein>
<comment type="caution">
    <text evidence="1">The sequence shown here is derived from an EMBL/GenBank/DDBJ whole genome shotgun (WGS) entry which is preliminary data.</text>
</comment>
<organism evidence="1 2">
    <name type="scientific">Daphnia magna</name>
    <dbReference type="NCBI Taxonomy" id="35525"/>
    <lineage>
        <taxon>Eukaryota</taxon>
        <taxon>Metazoa</taxon>
        <taxon>Ecdysozoa</taxon>
        <taxon>Arthropoda</taxon>
        <taxon>Crustacea</taxon>
        <taxon>Branchiopoda</taxon>
        <taxon>Diplostraca</taxon>
        <taxon>Cladocera</taxon>
        <taxon>Anomopoda</taxon>
        <taxon>Daphniidae</taxon>
        <taxon>Daphnia</taxon>
    </lineage>
</organism>
<evidence type="ECO:0000313" key="2">
    <source>
        <dbReference type="Proteomes" id="UP001234178"/>
    </source>
</evidence>
<dbReference type="Proteomes" id="UP001234178">
    <property type="component" value="Unassembled WGS sequence"/>
</dbReference>
<name>A0ABQ9ZAB9_9CRUS</name>
<evidence type="ECO:0000313" key="1">
    <source>
        <dbReference type="EMBL" id="KAK4009845.1"/>
    </source>
</evidence>
<gene>
    <name evidence="1" type="ORF">OUZ56_018990</name>
</gene>